<evidence type="ECO:0000259" key="2">
    <source>
        <dbReference type="Pfam" id="PF04909"/>
    </source>
</evidence>
<dbReference type="GO" id="GO:0016831">
    <property type="term" value="F:carboxy-lyase activity"/>
    <property type="evidence" value="ECO:0007669"/>
    <property type="project" value="InterPro"/>
</dbReference>
<organism evidence="3 4">
    <name type="scientific">Haladaptatus paucihalophilus DX253</name>
    <dbReference type="NCBI Taxonomy" id="797209"/>
    <lineage>
        <taxon>Archaea</taxon>
        <taxon>Methanobacteriati</taxon>
        <taxon>Methanobacteriota</taxon>
        <taxon>Stenosarchaea group</taxon>
        <taxon>Halobacteria</taxon>
        <taxon>Halobacteriales</taxon>
        <taxon>Haladaptataceae</taxon>
        <taxon>Haladaptatus</taxon>
    </lineage>
</organism>
<dbReference type="InterPro" id="IPR032466">
    <property type="entry name" value="Metal_Hydrolase"/>
</dbReference>
<dbReference type="GO" id="GO:0016787">
    <property type="term" value="F:hydrolase activity"/>
    <property type="evidence" value="ECO:0007669"/>
    <property type="project" value="UniProtKB-KW"/>
</dbReference>
<reference evidence="3 4" key="1">
    <citation type="journal article" date="2014" name="ISME J.">
        <title>Trehalose/2-sulfotrehalose biosynthesis and glycine-betaine uptake are widely spread mechanisms for osmoadaptation in the Halobacteriales.</title>
        <authorList>
            <person name="Youssef N.H."/>
            <person name="Savage-Ashlock K.N."/>
            <person name="McCully A.L."/>
            <person name="Luedtke B."/>
            <person name="Shaw E.I."/>
            <person name="Hoff W.D."/>
            <person name="Elshahed M.S."/>
        </authorList>
    </citation>
    <scope>NUCLEOTIDE SEQUENCE [LARGE SCALE GENOMIC DNA]</scope>
    <source>
        <strain evidence="3 4">DX253</strain>
    </source>
</reference>
<keyword evidence="3" id="KW-0378">Hydrolase</keyword>
<keyword evidence="1" id="KW-0456">Lyase</keyword>
<dbReference type="Pfam" id="PF04909">
    <property type="entry name" value="Amidohydro_2"/>
    <property type="match status" value="1"/>
</dbReference>
<dbReference type="PANTHER" id="PTHR21240:SF28">
    <property type="entry name" value="ISO-OROTATE DECARBOXYLASE (EUROFUNG)"/>
    <property type="match status" value="1"/>
</dbReference>
<dbReference type="Gene3D" id="3.20.20.140">
    <property type="entry name" value="Metal-dependent hydrolases"/>
    <property type="match status" value="1"/>
</dbReference>
<dbReference type="InterPro" id="IPR006680">
    <property type="entry name" value="Amidohydro-rel"/>
</dbReference>
<dbReference type="PANTHER" id="PTHR21240">
    <property type="entry name" value="2-AMINO-3-CARBOXYLMUCONATE-6-SEMIALDEHYDE DECARBOXYLASE"/>
    <property type="match status" value="1"/>
</dbReference>
<protein>
    <submittedName>
        <fullName evidence="3">Amidohydrolase 2</fullName>
    </submittedName>
</protein>
<gene>
    <name evidence="3" type="ORF">ZOD2009_13032</name>
</gene>
<dbReference type="GO" id="GO:0019748">
    <property type="term" value="P:secondary metabolic process"/>
    <property type="evidence" value="ECO:0007669"/>
    <property type="project" value="TreeGrafter"/>
</dbReference>
<dbReference type="STRING" id="797209.GCA_000376445_00911"/>
<dbReference type="SUPFAM" id="SSF51556">
    <property type="entry name" value="Metallo-dependent hydrolases"/>
    <property type="match status" value="1"/>
</dbReference>
<evidence type="ECO:0000313" key="3">
    <source>
        <dbReference type="EMBL" id="EFW91778.1"/>
    </source>
</evidence>
<dbReference type="EMBL" id="AEMG01000012">
    <property type="protein sequence ID" value="EFW91778.1"/>
    <property type="molecule type" value="Genomic_DNA"/>
</dbReference>
<dbReference type="InterPro" id="IPR032465">
    <property type="entry name" value="ACMSD"/>
</dbReference>
<evidence type="ECO:0000256" key="1">
    <source>
        <dbReference type="ARBA" id="ARBA00023239"/>
    </source>
</evidence>
<name>E7QUX1_HALPU</name>
<accession>E7QUX1</accession>
<feature type="domain" description="Amidohydrolase-related" evidence="2">
    <location>
        <begin position="96"/>
        <end position="346"/>
    </location>
</feature>
<comment type="caution">
    <text evidence="3">The sequence shown here is derived from an EMBL/GenBank/DDBJ whole genome shotgun (WGS) entry which is preliminary data.</text>
</comment>
<evidence type="ECO:0000313" key="4">
    <source>
        <dbReference type="Proteomes" id="UP000003751"/>
    </source>
</evidence>
<proteinExistence type="predicted"/>
<dbReference type="PATRIC" id="fig|797209.4.peg.2564"/>
<dbReference type="eggNOG" id="arCOG01931">
    <property type="taxonomic scope" value="Archaea"/>
</dbReference>
<dbReference type="GO" id="GO:0005737">
    <property type="term" value="C:cytoplasm"/>
    <property type="evidence" value="ECO:0007669"/>
    <property type="project" value="TreeGrafter"/>
</dbReference>
<dbReference type="Proteomes" id="UP000003751">
    <property type="component" value="Unassembled WGS sequence"/>
</dbReference>
<sequence length="346" mass="40220">MYDMEVHSLTRYNHLFEYLDEDLREREESGYMAHPEMGPMPWDGWDRSAGGRIKWSPHPITHPDDYDEKREEFGIDVTVFSPGQFKLTQIPNVPKRIQYLWAINEHITRLYADPQEDNYAKLLIIPEHPEESAKVIEEYGSDPGIVGLFIVDVGPKHPLGHKRFEPIYEAAEKHDLAIYLHSGSGLYPAFPMPGLNMETFMGYHTLAHPIAKMWHATSIISRGIPERYDVDWCFLEAGISWIQFLRTRMDREYLERPSDAPELTKLPSEYLSDFYYGVQPLEEQPRKPDDLQYIIDMNGLEDQLILTTDYPHMDFDAPSSVLEHDGLTDVQKRKIIHDNPESLLGF</sequence>
<dbReference type="AlphaFoldDB" id="E7QUX1"/>